<evidence type="ECO:0000256" key="1">
    <source>
        <dbReference type="PROSITE-ProRule" id="PRU01076"/>
    </source>
</evidence>
<sequence>MRTAIDAAGRVVIPKALRDTLGLTAGQPLEIMERDGRIEIVPAPTPMRLVDDGEGVVAVADTDMPVLTADMVRDTLERTRR</sequence>
<evidence type="ECO:0000313" key="3">
    <source>
        <dbReference type="EMBL" id="GDY30525.1"/>
    </source>
</evidence>
<comment type="caution">
    <text evidence="3">The sequence shown here is derived from an EMBL/GenBank/DDBJ whole genome shotgun (WGS) entry which is preliminary data.</text>
</comment>
<dbReference type="OrthoDB" id="9811597at2"/>
<name>A0A4D4J1L8_9PSEU</name>
<dbReference type="Proteomes" id="UP000298860">
    <property type="component" value="Unassembled WGS sequence"/>
</dbReference>
<evidence type="ECO:0000313" key="4">
    <source>
        <dbReference type="Proteomes" id="UP000298860"/>
    </source>
</evidence>
<protein>
    <recommendedName>
        <fullName evidence="2">SpoVT-AbrB domain-containing protein</fullName>
    </recommendedName>
</protein>
<gene>
    <name evidence="3" type="ORF">GTS_21580</name>
</gene>
<proteinExistence type="predicted"/>
<organism evidence="3 4">
    <name type="scientific">Gandjariella thermophila</name>
    <dbReference type="NCBI Taxonomy" id="1931992"/>
    <lineage>
        <taxon>Bacteria</taxon>
        <taxon>Bacillati</taxon>
        <taxon>Actinomycetota</taxon>
        <taxon>Actinomycetes</taxon>
        <taxon>Pseudonocardiales</taxon>
        <taxon>Pseudonocardiaceae</taxon>
        <taxon>Gandjariella</taxon>
    </lineage>
</organism>
<dbReference type="NCBIfam" id="TIGR01439">
    <property type="entry name" value="lp_hng_hel_AbrB"/>
    <property type="match status" value="1"/>
</dbReference>
<keyword evidence="1" id="KW-0238">DNA-binding</keyword>
<dbReference type="GO" id="GO:0003677">
    <property type="term" value="F:DNA binding"/>
    <property type="evidence" value="ECO:0007669"/>
    <property type="project" value="UniProtKB-UniRule"/>
</dbReference>
<dbReference type="SUPFAM" id="SSF89447">
    <property type="entry name" value="AbrB/MazE/MraZ-like"/>
    <property type="match status" value="1"/>
</dbReference>
<dbReference type="Pfam" id="PF04014">
    <property type="entry name" value="MazE_antitoxin"/>
    <property type="match status" value="1"/>
</dbReference>
<dbReference type="EMBL" id="BJFL01000008">
    <property type="protein sequence ID" value="GDY30525.1"/>
    <property type="molecule type" value="Genomic_DNA"/>
</dbReference>
<evidence type="ECO:0000259" key="2">
    <source>
        <dbReference type="PROSITE" id="PS51740"/>
    </source>
</evidence>
<dbReference type="SMART" id="SM00966">
    <property type="entry name" value="SpoVT_AbrB"/>
    <property type="match status" value="1"/>
</dbReference>
<dbReference type="RefSeq" id="WP_137813647.1">
    <property type="nucleotide sequence ID" value="NZ_BJFL01000008.1"/>
</dbReference>
<keyword evidence="4" id="KW-1185">Reference proteome</keyword>
<accession>A0A4D4J1L8</accession>
<reference evidence="4" key="1">
    <citation type="submission" date="2019-04" db="EMBL/GenBank/DDBJ databases">
        <title>Draft genome sequence of Pseudonocardiaceae bacterium SL3-2-4.</title>
        <authorList>
            <person name="Ningsih F."/>
            <person name="Yokota A."/>
            <person name="Sakai Y."/>
            <person name="Nanatani K."/>
            <person name="Yabe S."/>
            <person name="Oetari A."/>
            <person name="Sjamsuridzal W."/>
        </authorList>
    </citation>
    <scope>NUCLEOTIDE SEQUENCE [LARGE SCALE GENOMIC DNA]</scope>
    <source>
        <strain evidence="4">SL3-2-4</strain>
    </source>
</reference>
<dbReference type="InterPro" id="IPR037914">
    <property type="entry name" value="SpoVT-AbrB_sf"/>
</dbReference>
<dbReference type="InterPro" id="IPR007159">
    <property type="entry name" value="SpoVT-AbrB_dom"/>
</dbReference>
<feature type="domain" description="SpoVT-AbrB" evidence="2">
    <location>
        <begin position="1"/>
        <end position="45"/>
    </location>
</feature>
<dbReference type="Gene3D" id="2.10.260.10">
    <property type="match status" value="1"/>
</dbReference>
<dbReference type="PROSITE" id="PS51740">
    <property type="entry name" value="SPOVT_ABRB"/>
    <property type="match status" value="1"/>
</dbReference>
<dbReference type="AlphaFoldDB" id="A0A4D4J1L8"/>